<dbReference type="EMBL" id="CP136898">
    <property type="protein sequence ID" value="WOL19542.1"/>
    <property type="molecule type" value="Genomic_DNA"/>
</dbReference>
<evidence type="ECO:0000256" key="3">
    <source>
        <dbReference type="ARBA" id="ARBA00023125"/>
    </source>
</evidence>
<dbReference type="Pfam" id="PF02365">
    <property type="entry name" value="NAM"/>
    <property type="match status" value="1"/>
</dbReference>
<dbReference type="InterPro" id="IPR003441">
    <property type="entry name" value="NAC-dom"/>
</dbReference>
<evidence type="ECO:0000259" key="6">
    <source>
        <dbReference type="PROSITE" id="PS51005"/>
    </source>
</evidence>
<dbReference type="Gene3D" id="2.170.150.80">
    <property type="entry name" value="NAC domain"/>
    <property type="match status" value="1"/>
</dbReference>
<dbReference type="PANTHER" id="PTHR31744:SF208">
    <property type="entry name" value="(WILD MALAYSIAN BANANA) HYPOTHETICAL PROTEIN"/>
    <property type="match status" value="1"/>
</dbReference>
<keyword evidence="3" id="KW-0238">DNA-binding</keyword>
<dbReference type="GO" id="GO:0006355">
    <property type="term" value="P:regulation of DNA-templated transcription"/>
    <property type="evidence" value="ECO:0007669"/>
    <property type="project" value="InterPro"/>
</dbReference>
<dbReference type="AlphaFoldDB" id="A0AAQ3L2D9"/>
<dbReference type="GO" id="GO:0005634">
    <property type="term" value="C:nucleus"/>
    <property type="evidence" value="ECO:0007669"/>
    <property type="project" value="UniProtKB-SubCell"/>
</dbReference>
<evidence type="ECO:0000313" key="8">
    <source>
        <dbReference type="Proteomes" id="UP001327560"/>
    </source>
</evidence>
<keyword evidence="2" id="KW-0805">Transcription regulation</keyword>
<evidence type="ECO:0000256" key="4">
    <source>
        <dbReference type="ARBA" id="ARBA00023163"/>
    </source>
</evidence>
<gene>
    <name evidence="7" type="ORF">Cni_G28342</name>
</gene>
<keyword evidence="8" id="KW-1185">Reference proteome</keyword>
<evidence type="ECO:0000256" key="2">
    <source>
        <dbReference type="ARBA" id="ARBA00023015"/>
    </source>
</evidence>
<evidence type="ECO:0000313" key="7">
    <source>
        <dbReference type="EMBL" id="WOL19542.1"/>
    </source>
</evidence>
<evidence type="ECO:0000256" key="5">
    <source>
        <dbReference type="ARBA" id="ARBA00023242"/>
    </source>
</evidence>
<feature type="domain" description="NAC" evidence="6">
    <location>
        <begin position="6"/>
        <end position="156"/>
    </location>
</feature>
<dbReference type="InterPro" id="IPR036093">
    <property type="entry name" value="NAC_dom_sf"/>
</dbReference>
<dbReference type="PROSITE" id="PS51005">
    <property type="entry name" value="NAC"/>
    <property type="match status" value="1"/>
</dbReference>
<dbReference type="SUPFAM" id="SSF101941">
    <property type="entry name" value="NAC domain"/>
    <property type="match status" value="1"/>
</dbReference>
<keyword evidence="5" id="KW-0539">Nucleus</keyword>
<dbReference type="FunFam" id="2.170.150.80:FF:000002">
    <property type="entry name" value="Nac domain-containing protein 86"/>
    <property type="match status" value="1"/>
</dbReference>
<organism evidence="7 8">
    <name type="scientific">Canna indica</name>
    <name type="common">Indian-shot</name>
    <dbReference type="NCBI Taxonomy" id="4628"/>
    <lineage>
        <taxon>Eukaryota</taxon>
        <taxon>Viridiplantae</taxon>
        <taxon>Streptophyta</taxon>
        <taxon>Embryophyta</taxon>
        <taxon>Tracheophyta</taxon>
        <taxon>Spermatophyta</taxon>
        <taxon>Magnoliopsida</taxon>
        <taxon>Liliopsida</taxon>
        <taxon>Zingiberales</taxon>
        <taxon>Cannaceae</taxon>
        <taxon>Canna</taxon>
    </lineage>
</organism>
<keyword evidence="4" id="KW-0804">Transcription</keyword>
<name>A0AAQ3L2D9_9LILI</name>
<evidence type="ECO:0000256" key="1">
    <source>
        <dbReference type="ARBA" id="ARBA00004123"/>
    </source>
</evidence>
<proteinExistence type="predicted"/>
<dbReference type="GO" id="GO:0003677">
    <property type="term" value="F:DNA binding"/>
    <property type="evidence" value="ECO:0007669"/>
    <property type="project" value="UniProtKB-KW"/>
</dbReference>
<dbReference type="PANTHER" id="PTHR31744">
    <property type="entry name" value="PROTEIN CUP-SHAPED COTYLEDON 2-RELATED"/>
    <property type="match status" value="1"/>
</dbReference>
<comment type="subcellular location">
    <subcellularLocation>
        <location evidence="1">Nucleus</location>
    </subcellularLocation>
</comment>
<accession>A0AAQ3L2D9</accession>
<reference evidence="7 8" key="1">
    <citation type="submission" date="2023-10" db="EMBL/GenBank/DDBJ databases">
        <title>Chromosome-scale genome assembly provides insights into flower coloration mechanisms of Canna indica.</title>
        <authorList>
            <person name="Li C."/>
        </authorList>
    </citation>
    <scope>NUCLEOTIDE SEQUENCE [LARGE SCALE GENOMIC DNA]</scope>
    <source>
        <tissue evidence="7">Flower</tissue>
    </source>
</reference>
<sequence length="418" mass="46953">MSALSLPPGFRFRPTDDELVGYYLKRKVDGLSIELEIIPMIELYKYEPWELPDKSFLPKRDMEWFFFCPRDRKYPNGSRTNRATGCGYWKATGKDRKIACEPSVYGLRKTLVFYYGRAPGGERTKWVMHEYRLCEDFLQGSSNFVGSFALCRVVQRNDPGLKTGDLPEEPIAKRFLSSVTEFGHEGNFGRVLSSSEENSVTKVFDISGDSTHITSLDSSGEVDLQPIMIDSNRRGFWEPPTASKKAWMPVVIIREASPSSNLSSSSIHFMVEDFMVDESVGSPSLLTFPSPAHCIEFYGNAEDIAFHSLELDAPRYLTASYNGFGTETWNPIVPASICRQASEGEDASLWLQEDNLVISTLPLVGGRSSVRDIDDAAIGRRPQQRHRCRWQEATAVSTAASSLSTASAWQRDRDINNS</sequence>
<protein>
    <submittedName>
        <fullName evidence="7">NAC domain-containing protein</fullName>
    </submittedName>
</protein>
<dbReference type="Proteomes" id="UP001327560">
    <property type="component" value="Chromosome 9"/>
</dbReference>